<keyword evidence="2" id="KW-0732">Signal</keyword>
<feature type="transmembrane region" description="Helical" evidence="1">
    <location>
        <begin position="38"/>
        <end position="60"/>
    </location>
</feature>
<comment type="caution">
    <text evidence="3">The sequence shown here is derived from an EMBL/GenBank/DDBJ whole genome shotgun (WGS) entry which is preliminary data.</text>
</comment>
<keyword evidence="1" id="KW-0812">Transmembrane</keyword>
<protein>
    <submittedName>
        <fullName evidence="3">Uncharacterized protein</fullName>
    </submittedName>
</protein>
<proteinExistence type="predicted"/>
<sequence length="69" mass="7021">MDMKKITCAFLVAAAAATMTAAETMSPAAAPGPSSGSSVVVPVIGSLLGASYCLSSQVTCNRLYMKMME</sequence>
<organism evidence="3 4">
    <name type="scientific">Stephania japonica</name>
    <dbReference type="NCBI Taxonomy" id="461633"/>
    <lineage>
        <taxon>Eukaryota</taxon>
        <taxon>Viridiplantae</taxon>
        <taxon>Streptophyta</taxon>
        <taxon>Embryophyta</taxon>
        <taxon>Tracheophyta</taxon>
        <taxon>Spermatophyta</taxon>
        <taxon>Magnoliopsida</taxon>
        <taxon>Ranunculales</taxon>
        <taxon>Menispermaceae</taxon>
        <taxon>Menispermoideae</taxon>
        <taxon>Cissampelideae</taxon>
        <taxon>Stephania</taxon>
    </lineage>
</organism>
<accession>A0AAP0KMQ9</accession>
<gene>
    <name evidence="3" type="ORF">Sjap_002405</name>
</gene>
<dbReference type="PANTHER" id="PTHR34672:SF2">
    <property type="entry name" value="ARABINOGALACTAN PROTEIN 23"/>
    <property type="match status" value="1"/>
</dbReference>
<reference evidence="3 4" key="1">
    <citation type="submission" date="2024-01" db="EMBL/GenBank/DDBJ databases">
        <title>Genome assemblies of Stephania.</title>
        <authorList>
            <person name="Yang L."/>
        </authorList>
    </citation>
    <scope>NUCLEOTIDE SEQUENCE [LARGE SCALE GENOMIC DNA]</scope>
    <source>
        <strain evidence="3">QJT</strain>
        <tissue evidence="3">Leaf</tissue>
    </source>
</reference>
<dbReference type="AlphaFoldDB" id="A0AAP0KMQ9"/>
<evidence type="ECO:0000256" key="1">
    <source>
        <dbReference type="SAM" id="Phobius"/>
    </source>
</evidence>
<dbReference type="InterPro" id="IPR044702">
    <property type="entry name" value="AGP23/40"/>
</dbReference>
<dbReference type="PANTHER" id="PTHR34672">
    <property type="entry name" value="POLLEN-SPECIFIC ARABINOGALACTA PROTEIN BAN102"/>
    <property type="match status" value="1"/>
</dbReference>
<dbReference type="EMBL" id="JBBNAE010000001">
    <property type="protein sequence ID" value="KAK9154925.1"/>
    <property type="molecule type" value="Genomic_DNA"/>
</dbReference>
<evidence type="ECO:0000256" key="2">
    <source>
        <dbReference type="SAM" id="SignalP"/>
    </source>
</evidence>
<evidence type="ECO:0000313" key="3">
    <source>
        <dbReference type="EMBL" id="KAK9154925.1"/>
    </source>
</evidence>
<name>A0AAP0KMQ9_9MAGN</name>
<feature type="signal peptide" evidence="2">
    <location>
        <begin position="1"/>
        <end position="22"/>
    </location>
</feature>
<feature type="chain" id="PRO_5042899094" evidence="2">
    <location>
        <begin position="23"/>
        <end position="69"/>
    </location>
</feature>
<keyword evidence="1" id="KW-1133">Transmembrane helix</keyword>
<keyword evidence="1" id="KW-0472">Membrane</keyword>
<evidence type="ECO:0000313" key="4">
    <source>
        <dbReference type="Proteomes" id="UP001417504"/>
    </source>
</evidence>
<dbReference type="Proteomes" id="UP001417504">
    <property type="component" value="Unassembled WGS sequence"/>
</dbReference>
<keyword evidence="4" id="KW-1185">Reference proteome</keyword>